<sequence length="74" mass="7947">MRIRGVSGFTSSQNGDIGSVSKLPGKYDLLSGQRESMMFPCKKDTSWQKAPLMVNPLTSLAPALFPLGLPHTGP</sequence>
<comment type="caution">
    <text evidence="1">The sequence shown here is derived from an EMBL/GenBank/DDBJ whole genome shotgun (WGS) entry which is preliminary data.</text>
</comment>
<organism evidence="1 2">
    <name type="scientific">Portunus trituberculatus</name>
    <name type="common">Swimming crab</name>
    <name type="synonym">Neptunus trituberculatus</name>
    <dbReference type="NCBI Taxonomy" id="210409"/>
    <lineage>
        <taxon>Eukaryota</taxon>
        <taxon>Metazoa</taxon>
        <taxon>Ecdysozoa</taxon>
        <taxon>Arthropoda</taxon>
        <taxon>Crustacea</taxon>
        <taxon>Multicrustacea</taxon>
        <taxon>Malacostraca</taxon>
        <taxon>Eumalacostraca</taxon>
        <taxon>Eucarida</taxon>
        <taxon>Decapoda</taxon>
        <taxon>Pleocyemata</taxon>
        <taxon>Brachyura</taxon>
        <taxon>Eubrachyura</taxon>
        <taxon>Portunoidea</taxon>
        <taxon>Portunidae</taxon>
        <taxon>Portuninae</taxon>
        <taxon>Portunus</taxon>
    </lineage>
</organism>
<dbReference type="EMBL" id="VSRR010113240">
    <property type="protein sequence ID" value="MPC98246.1"/>
    <property type="molecule type" value="Genomic_DNA"/>
</dbReference>
<gene>
    <name evidence="1" type="ORF">E2C01_093606</name>
</gene>
<proteinExistence type="predicted"/>
<reference evidence="1 2" key="1">
    <citation type="submission" date="2019-05" db="EMBL/GenBank/DDBJ databases">
        <title>Another draft genome of Portunus trituberculatus and its Hox gene families provides insights of decapod evolution.</title>
        <authorList>
            <person name="Jeong J.-H."/>
            <person name="Song I."/>
            <person name="Kim S."/>
            <person name="Choi T."/>
            <person name="Kim D."/>
            <person name="Ryu S."/>
            <person name="Kim W."/>
        </authorList>
    </citation>
    <scope>NUCLEOTIDE SEQUENCE [LARGE SCALE GENOMIC DNA]</scope>
    <source>
        <tissue evidence="1">Muscle</tissue>
    </source>
</reference>
<accession>A0A5B7JV96</accession>
<protein>
    <submittedName>
        <fullName evidence="1">Uncharacterized protein</fullName>
    </submittedName>
</protein>
<name>A0A5B7JV96_PORTR</name>
<evidence type="ECO:0000313" key="1">
    <source>
        <dbReference type="EMBL" id="MPC98246.1"/>
    </source>
</evidence>
<keyword evidence="2" id="KW-1185">Reference proteome</keyword>
<evidence type="ECO:0000313" key="2">
    <source>
        <dbReference type="Proteomes" id="UP000324222"/>
    </source>
</evidence>
<dbReference type="Proteomes" id="UP000324222">
    <property type="component" value="Unassembled WGS sequence"/>
</dbReference>
<dbReference type="AlphaFoldDB" id="A0A5B7JV96"/>